<dbReference type="PANTHER" id="PTHR13318">
    <property type="entry name" value="PARTNER OF PAIRED, ISOFORM B-RELATED"/>
    <property type="match status" value="1"/>
</dbReference>
<dbReference type="AlphaFoldDB" id="A0A8H7AQY7"/>
<dbReference type="OrthoDB" id="629492at2759"/>
<dbReference type="SUPFAM" id="SSF81383">
    <property type="entry name" value="F-box domain"/>
    <property type="match status" value="1"/>
</dbReference>
<name>A0A8H7AQY7_9EURO</name>
<dbReference type="InterPro" id="IPR001810">
    <property type="entry name" value="F-box_dom"/>
</dbReference>
<protein>
    <recommendedName>
        <fullName evidence="1">F-box domain-containing protein</fullName>
    </recommendedName>
</protein>
<proteinExistence type="predicted"/>
<dbReference type="Gene3D" id="3.80.10.10">
    <property type="entry name" value="Ribonuclease Inhibitor"/>
    <property type="match status" value="1"/>
</dbReference>
<keyword evidence="3" id="KW-1185">Reference proteome</keyword>
<dbReference type="GO" id="GO:0019005">
    <property type="term" value="C:SCF ubiquitin ligase complex"/>
    <property type="evidence" value="ECO:0007669"/>
    <property type="project" value="TreeGrafter"/>
</dbReference>
<dbReference type="InterPro" id="IPR011990">
    <property type="entry name" value="TPR-like_helical_dom_sf"/>
</dbReference>
<accession>A0A8H7AQY7</accession>
<gene>
    <name evidence="2" type="ORF">GJ744_000873</name>
</gene>
<dbReference type="PROSITE" id="PS50181">
    <property type="entry name" value="FBOX"/>
    <property type="match status" value="1"/>
</dbReference>
<dbReference type="Pfam" id="PF12937">
    <property type="entry name" value="F-box-like"/>
    <property type="match status" value="1"/>
</dbReference>
<dbReference type="SUPFAM" id="SSF48452">
    <property type="entry name" value="TPR-like"/>
    <property type="match status" value="1"/>
</dbReference>
<dbReference type="Gene3D" id="1.25.40.10">
    <property type="entry name" value="Tetratricopeptide repeat domain"/>
    <property type="match status" value="1"/>
</dbReference>
<reference evidence="2" key="1">
    <citation type="submission" date="2020-02" db="EMBL/GenBank/DDBJ databases">
        <authorList>
            <person name="Palmer J.M."/>
        </authorList>
    </citation>
    <scope>NUCLEOTIDE SEQUENCE</scope>
    <source>
        <strain evidence="2">EPUS1.4</strain>
        <tissue evidence="2">Thallus</tissue>
    </source>
</reference>
<dbReference type="InterPro" id="IPR036047">
    <property type="entry name" value="F-box-like_dom_sf"/>
</dbReference>
<sequence length="592" mass="66558">MSSNKSTAAPSSTYLRFQQAGEKALREKQFESAKRAFDHAFSRVSHDPNPDTSTLISILDLRLEARLKLGDLDAAVKDARTMIRYDRTDARGYLRCGQLARLKSDFAGAQTWYQQGLKNVPQHHEGYRKLASLSAKSIDKSAAPPNKCRDPLTVLPVEIIHMVYQYLDLQEATSCLRVSRLWRNSLLATYSIWDTFDLTGIKKPMIVRHLKACIRRLPNPPTTVRLNKLTPTARDHLSGYLRAHWDNTLEHLSVDLPHLLDLDSFRRSAPAVKSLHLGVQCPVDFKSVSDLLRSCNTLRYARFDAIIKGQQPWAPIHDDLCDESEKKKRQETPVLLTRLGLTAVSGPLQVDERFIDPSGLFHDFPNLEELQCTGFAFRGLDADLSKAKCLRQLTLRDCRPQHDLRLPSSLEVLICKETHCSPWSVPHPPPGFQQDAENVQTLFNLKVLQMDLVGRHLSRVLGLVRDSPSATLTRLDLSGSDMAPRHLSSLLAAGKLSQLTFLGLRDIDLVDEHVQSIAVGCPMLEHVEFSGLRITGVAIKEICMRTQIKELRLSACPRISADAIAWARAREITVVIQEPGRTQTSGRRVRYG</sequence>
<feature type="domain" description="F-box" evidence="1">
    <location>
        <begin position="149"/>
        <end position="196"/>
    </location>
</feature>
<evidence type="ECO:0000259" key="1">
    <source>
        <dbReference type="PROSITE" id="PS50181"/>
    </source>
</evidence>
<comment type="caution">
    <text evidence="2">The sequence shown here is derived from an EMBL/GenBank/DDBJ whole genome shotgun (WGS) entry which is preliminary data.</text>
</comment>
<dbReference type="SUPFAM" id="SSF52047">
    <property type="entry name" value="RNI-like"/>
    <property type="match status" value="1"/>
</dbReference>
<dbReference type="Proteomes" id="UP000606974">
    <property type="component" value="Unassembled WGS sequence"/>
</dbReference>
<dbReference type="GO" id="GO:0031146">
    <property type="term" value="P:SCF-dependent proteasomal ubiquitin-dependent protein catabolic process"/>
    <property type="evidence" value="ECO:0007669"/>
    <property type="project" value="TreeGrafter"/>
</dbReference>
<dbReference type="Gene3D" id="1.20.1280.50">
    <property type="match status" value="1"/>
</dbReference>
<dbReference type="InterPro" id="IPR032675">
    <property type="entry name" value="LRR_dom_sf"/>
</dbReference>
<organism evidence="2 3">
    <name type="scientific">Endocarpon pusillum</name>
    <dbReference type="NCBI Taxonomy" id="364733"/>
    <lineage>
        <taxon>Eukaryota</taxon>
        <taxon>Fungi</taxon>
        <taxon>Dikarya</taxon>
        <taxon>Ascomycota</taxon>
        <taxon>Pezizomycotina</taxon>
        <taxon>Eurotiomycetes</taxon>
        <taxon>Chaetothyriomycetidae</taxon>
        <taxon>Verrucariales</taxon>
        <taxon>Verrucariaceae</taxon>
        <taxon>Endocarpon</taxon>
    </lineage>
</organism>
<evidence type="ECO:0000313" key="3">
    <source>
        <dbReference type="Proteomes" id="UP000606974"/>
    </source>
</evidence>
<dbReference type="EMBL" id="JAACFV010000011">
    <property type="protein sequence ID" value="KAF7512612.1"/>
    <property type="molecule type" value="Genomic_DNA"/>
</dbReference>
<evidence type="ECO:0000313" key="2">
    <source>
        <dbReference type="EMBL" id="KAF7512612.1"/>
    </source>
</evidence>